<dbReference type="Pfam" id="PF00694">
    <property type="entry name" value="Aconitase_C"/>
    <property type="match status" value="1"/>
</dbReference>
<dbReference type="CDD" id="cd01577">
    <property type="entry name" value="IPMI_Swivel"/>
    <property type="match status" value="1"/>
</dbReference>
<gene>
    <name evidence="12" type="ORF">SAMN04488135_11438</name>
</gene>
<dbReference type="GO" id="GO:0003861">
    <property type="term" value="F:3-isopropylmalate dehydratase activity"/>
    <property type="evidence" value="ECO:0007669"/>
    <property type="project" value="UniProtKB-EC"/>
</dbReference>
<feature type="domain" description="Aconitase A/isopropylmalate dehydratase small subunit swivel" evidence="11">
    <location>
        <begin position="1"/>
        <end position="123"/>
    </location>
</feature>
<evidence type="ECO:0000256" key="2">
    <source>
        <dbReference type="ARBA" id="ARBA00002695"/>
    </source>
</evidence>
<protein>
    <recommendedName>
        <fullName evidence="6">3-isopropylmalate dehydratase</fullName>
        <ecNumber evidence="6">4.2.1.33</ecNumber>
    </recommendedName>
</protein>
<evidence type="ECO:0000256" key="7">
    <source>
        <dbReference type="ARBA" id="ARBA00022430"/>
    </source>
</evidence>
<evidence type="ECO:0000256" key="10">
    <source>
        <dbReference type="ARBA" id="ARBA00023304"/>
    </source>
</evidence>
<name>A0A1M5ZEE0_9BURK</name>
<proteinExistence type="inferred from homology"/>
<evidence type="ECO:0000256" key="8">
    <source>
        <dbReference type="ARBA" id="ARBA00022605"/>
    </source>
</evidence>
<dbReference type="Proteomes" id="UP000184226">
    <property type="component" value="Unassembled WGS sequence"/>
</dbReference>
<dbReference type="InterPro" id="IPR015928">
    <property type="entry name" value="Aconitase/3IPM_dehydase_swvl"/>
</dbReference>
<dbReference type="GO" id="GO:0009098">
    <property type="term" value="P:L-leucine biosynthetic process"/>
    <property type="evidence" value="ECO:0007669"/>
    <property type="project" value="UniProtKB-UniPathway"/>
</dbReference>
<comment type="similarity">
    <text evidence="4">Belongs to the LeuD family. LeuD type 1 subfamily.</text>
</comment>
<dbReference type="EMBL" id="FQXE01000014">
    <property type="protein sequence ID" value="SHI22578.1"/>
    <property type="molecule type" value="Genomic_DNA"/>
</dbReference>
<evidence type="ECO:0000259" key="11">
    <source>
        <dbReference type="Pfam" id="PF00694"/>
    </source>
</evidence>
<keyword evidence="8" id="KW-0028">Amino-acid biosynthesis</keyword>
<dbReference type="PANTHER" id="PTHR43345">
    <property type="entry name" value="3-ISOPROPYLMALATE DEHYDRATASE SMALL SUBUNIT 2-RELATED-RELATED"/>
    <property type="match status" value="1"/>
</dbReference>
<dbReference type="STRING" id="658167.SAMN04488135_11438"/>
<dbReference type="RefSeq" id="WP_073107190.1">
    <property type="nucleotide sequence ID" value="NZ_FQXE01000014.1"/>
</dbReference>
<dbReference type="UniPathway" id="UPA00048">
    <property type="reaction ID" value="UER00071"/>
</dbReference>
<dbReference type="GO" id="GO:0009316">
    <property type="term" value="C:3-isopropylmalate dehydratase complex"/>
    <property type="evidence" value="ECO:0007669"/>
    <property type="project" value="InterPro"/>
</dbReference>
<accession>A0A1M5ZEE0</accession>
<dbReference type="InterPro" id="IPR000573">
    <property type="entry name" value="AconitaseA/IPMdHydase_ssu_swvl"/>
</dbReference>
<keyword evidence="9" id="KW-0456">Lyase</keyword>
<comment type="catalytic activity">
    <reaction evidence="1">
        <text>(2R,3S)-3-isopropylmalate = (2S)-2-isopropylmalate</text>
        <dbReference type="Rhea" id="RHEA:32287"/>
        <dbReference type="ChEBI" id="CHEBI:1178"/>
        <dbReference type="ChEBI" id="CHEBI:35121"/>
        <dbReference type="EC" id="4.2.1.33"/>
    </reaction>
</comment>
<sequence length="203" mass="22591">MKAFTICEGHAAALMQDNIDTDQIIRIERIAQLARGEFAPWAFEVWRYLDDGAENPAFPLNAEPHRHARILISGDNFGCGSSREMAVWAIEEFGIRCIIAPSYGDIFFNNCLQNGLLPITLARGQVERLALAATSGAVFKVDLRACTVAAGAGGAIRFELPEAQRQSLLLGQDEIDQTLALEPRIDAFQERDRVARPWVYMKR</sequence>
<evidence type="ECO:0000256" key="3">
    <source>
        <dbReference type="ARBA" id="ARBA00004729"/>
    </source>
</evidence>
<organism evidence="12 13">
    <name type="scientific">Pollutimonas bauzanensis</name>
    <dbReference type="NCBI Taxonomy" id="658167"/>
    <lineage>
        <taxon>Bacteria</taxon>
        <taxon>Pseudomonadati</taxon>
        <taxon>Pseudomonadota</taxon>
        <taxon>Betaproteobacteria</taxon>
        <taxon>Burkholderiales</taxon>
        <taxon>Alcaligenaceae</taxon>
        <taxon>Pollutimonas</taxon>
    </lineage>
</organism>
<evidence type="ECO:0000256" key="4">
    <source>
        <dbReference type="ARBA" id="ARBA00009845"/>
    </source>
</evidence>
<dbReference type="InterPro" id="IPR004431">
    <property type="entry name" value="3-IsopropMal_deHydase_ssu"/>
</dbReference>
<evidence type="ECO:0000256" key="6">
    <source>
        <dbReference type="ARBA" id="ARBA00011998"/>
    </source>
</evidence>
<dbReference type="PANTHER" id="PTHR43345:SF5">
    <property type="entry name" value="3-ISOPROPYLMALATE DEHYDRATASE SMALL SUBUNIT"/>
    <property type="match status" value="1"/>
</dbReference>
<evidence type="ECO:0000313" key="12">
    <source>
        <dbReference type="EMBL" id="SHI22578.1"/>
    </source>
</evidence>
<evidence type="ECO:0000256" key="5">
    <source>
        <dbReference type="ARBA" id="ARBA00011271"/>
    </source>
</evidence>
<dbReference type="OrthoDB" id="9777465at2"/>
<dbReference type="AlphaFoldDB" id="A0A1M5ZEE0"/>
<evidence type="ECO:0000256" key="9">
    <source>
        <dbReference type="ARBA" id="ARBA00023239"/>
    </source>
</evidence>
<evidence type="ECO:0000313" key="13">
    <source>
        <dbReference type="Proteomes" id="UP000184226"/>
    </source>
</evidence>
<keyword evidence="13" id="KW-1185">Reference proteome</keyword>
<dbReference type="EC" id="4.2.1.33" evidence="6"/>
<evidence type="ECO:0000256" key="1">
    <source>
        <dbReference type="ARBA" id="ARBA00000491"/>
    </source>
</evidence>
<dbReference type="InterPro" id="IPR050075">
    <property type="entry name" value="LeuD"/>
</dbReference>
<dbReference type="SUPFAM" id="SSF52016">
    <property type="entry name" value="LeuD/IlvD-like"/>
    <property type="match status" value="1"/>
</dbReference>
<comment type="pathway">
    <text evidence="3">Amino-acid biosynthesis; L-leucine biosynthesis; L-leucine from 3-methyl-2-oxobutanoate: step 2/4.</text>
</comment>
<dbReference type="InterPro" id="IPR033940">
    <property type="entry name" value="IPMI_Swivel"/>
</dbReference>
<keyword evidence="10" id="KW-0100">Branched-chain amino acid biosynthesis</keyword>
<keyword evidence="7" id="KW-0432">Leucine biosynthesis</keyword>
<comment type="function">
    <text evidence="2">Catalyzes the isomerization between 2-isopropylmalate and 3-isopropylmalate, via the formation of 2-isopropylmaleate.</text>
</comment>
<reference evidence="12 13" key="1">
    <citation type="submission" date="2016-11" db="EMBL/GenBank/DDBJ databases">
        <authorList>
            <person name="Jaros S."/>
            <person name="Januszkiewicz K."/>
            <person name="Wedrychowicz H."/>
        </authorList>
    </citation>
    <scope>NUCLEOTIDE SEQUENCE [LARGE SCALE GENOMIC DNA]</scope>
    <source>
        <strain evidence="12 13">CGMCC 1.10190</strain>
    </source>
</reference>
<comment type="subunit">
    <text evidence="5">Heterodimer of LeuC and LeuD.</text>
</comment>
<dbReference type="NCBIfam" id="NF002458">
    <property type="entry name" value="PRK01641.1"/>
    <property type="match status" value="1"/>
</dbReference>
<dbReference type="Gene3D" id="3.20.19.10">
    <property type="entry name" value="Aconitase, domain 4"/>
    <property type="match status" value="1"/>
</dbReference>
<dbReference type="NCBIfam" id="TIGR00171">
    <property type="entry name" value="leuD"/>
    <property type="match status" value="1"/>
</dbReference>